<accession>A0ABT7DW73</accession>
<dbReference type="Pfam" id="PF00702">
    <property type="entry name" value="Hydrolase"/>
    <property type="match status" value="1"/>
</dbReference>
<gene>
    <name evidence="1" type="ORF">PZA18_08525</name>
</gene>
<dbReference type="InterPro" id="IPR023214">
    <property type="entry name" value="HAD_sf"/>
</dbReference>
<dbReference type="SUPFAM" id="SSF56784">
    <property type="entry name" value="HAD-like"/>
    <property type="match status" value="1"/>
</dbReference>
<dbReference type="Gene3D" id="1.10.150.450">
    <property type="match status" value="1"/>
</dbReference>
<dbReference type="InterPro" id="IPR010237">
    <property type="entry name" value="Pyr-5-nucltdase"/>
</dbReference>
<proteinExistence type="predicted"/>
<dbReference type="Gene3D" id="3.40.50.1000">
    <property type="entry name" value="HAD superfamily/HAD-like"/>
    <property type="match status" value="1"/>
</dbReference>
<dbReference type="PANTHER" id="PTHR12725:SF117">
    <property type="entry name" value="HALOACID DEHALOGENASE-LIKE HYDROLASE"/>
    <property type="match status" value="1"/>
</dbReference>
<dbReference type="SFLD" id="SFLDS00003">
    <property type="entry name" value="Haloacid_Dehalogenase"/>
    <property type="match status" value="1"/>
</dbReference>
<sequence length="236" mass="28028">MPLPSRTKRQTRRSLPPVWLFDLDNTLHDANTDIFPAINRQMVNYLAEHLQIEEAHADRLRLEYWQRFGATLHGVVRSHRHIDPEHFLRHTHVLPHLRQQIRPMHGVRAVLDRLPGRKLLFTNGPLIYAVSVLRALQIEDIFDGIVAIQHSAYHPKPQAIAYRRLLKRYRLDPRRCIMVEDTLENLETAKRLGMRTVWISRELRSGTWADHKIRHLRELHQLLPHTRNMVFPEKTR</sequence>
<dbReference type="SFLD" id="SFLDG01129">
    <property type="entry name" value="C1.5:_HAD__Beta-PGM__Phosphata"/>
    <property type="match status" value="1"/>
</dbReference>
<evidence type="ECO:0000313" key="2">
    <source>
        <dbReference type="Proteomes" id="UP001172778"/>
    </source>
</evidence>
<protein>
    <submittedName>
        <fullName evidence="1">Pyrimidine 5'-nucleotidase</fullName>
    </submittedName>
</protein>
<dbReference type="NCBIfam" id="TIGR01993">
    <property type="entry name" value="Pyr-5-nucltdase"/>
    <property type="match status" value="1"/>
</dbReference>
<keyword evidence="2" id="KW-1185">Reference proteome</keyword>
<organism evidence="1 2">
    <name type="scientific">Parachitinimonas caeni</name>
    <dbReference type="NCBI Taxonomy" id="3031301"/>
    <lineage>
        <taxon>Bacteria</taxon>
        <taxon>Pseudomonadati</taxon>
        <taxon>Pseudomonadota</taxon>
        <taxon>Betaproteobacteria</taxon>
        <taxon>Neisseriales</taxon>
        <taxon>Chitinibacteraceae</taxon>
        <taxon>Parachitinimonas</taxon>
    </lineage>
</organism>
<dbReference type="PANTHER" id="PTHR12725">
    <property type="entry name" value="HALOACID DEHALOGENASE-LIKE HYDROLASE"/>
    <property type="match status" value="1"/>
</dbReference>
<dbReference type="SFLD" id="SFLDG01132">
    <property type="entry name" value="C1.5.3:_5'-Nucleotidase_Like"/>
    <property type="match status" value="1"/>
</dbReference>
<dbReference type="InterPro" id="IPR036412">
    <property type="entry name" value="HAD-like_sf"/>
</dbReference>
<reference evidence="1" key="1">
    <citation type="submission" date="2023-03" db="EMBL/GenBank/DDBJ databases">
        <title>Chitinimonas shenzhenensis gen. nov., sp. nov., a novel member of family Burkholderiaceae isolated from activated sludge collected in Shen Zhen, China.</title>
        <authorList>
            <person name="Wang X."/>
        </authorList>
    </citation>
    <scope>NUCLEOTIDE SEQUENCE</scope>
    <source>
        <strain evidence="1">DQS-5</strain>
    </source>
</reference>
<dbReference type="RefSeq" id="WP_284100391.1">
    <property type="nucleotide sequence ID" value="NZ_JARRAF010000007.1"/>
</dbReference>
<dbReference type="NCBIfam" id="TIGR01509">
    <property type="entry name" value="HAD-SF-IA-v3"/>
    <property type="match status" value="1"/>
</dbReference>
<dbReference type="InterPro" id="IPR006439">
    <property type="entry name" value="HAD-SF_hydro_IA"/>
</dbReference>
<evidence type="ECO:0000313" key="1">
    <source>
        <dbReference type="EMBL" id="MDK2124089.1"/>
    </source>
</evidence>
<name>A0ABT7DW73_9NEIS</name>
<dbReference type="Proteomes" id="UP001172778">
    <property type="component" value="Unassembled WGS sequence"/>
</dbReference>
<comment type="caution">
    <text evidence="1">The sequence shown here is derived from an EMBL/GenBank/DDBJ whole genome shotgun (WGS) entry which is preliminary data.</text>
</comment>
<dbReference type="EMBL" id="JARRAF010000007">
    <property type="protein sequence ID" value="MDK2124089.1"/>
    <property type="molecule type" value="Genomic_DNA"/>
</dbReference>